<name>A0A1G4IJ42_TRYEQ</name>
<accession>A0A1G4IJ42</accession>
<keyword evidence="1" id="KW-0175">Coiled coil</keyword>
<dbReference type="Proteomes" id="UP000195570">
    <property type="component" value="Unassembled WGS sequence"/>
</dbReference>
<dbReference type="Gene3D" id="1.20.920.20">
    <property type="match status" value="1"/>
</dbReference>
<reference evidence="2" key="1">
    <citation type="submission" date="2016-09" db="EMBL/GenBank/DDBJ databases">
        <authorList>
            <person name="Hebert L."/>
            <person name="Moumen B."/>
        </authorList>
    </citation>
    <scope>NUCLEOTIDE SEQUENCE [LARGE SCALE GENOMIC DNA]</scope>
    <source>
        <strain evidence="2">OVI</strain>
    </source>
</reference>
<dbReference type="EMBL" id="CZPT02001883">
    <property type="protein sequence ID" value="SCU72544.1"/>
    <property type="molecule type" value="Genomic_DNA"/>
</dbReference>
<organism evidence="2 3">
    <name type="scientific">Trypanosoma equiperdum</name>
    <dbReference type="NCBI Taxonomy" id="5694"/>
    <lineage>
        <taxon>Eukaryota</taxon>
        <taxon>Discoba</taxon>
        <taxon>Euglenozoa</taxon>
        <taxon>Kinetoplastea</taxon>
        <taxon>Metakinetoplastina</taxon>
        <taxon>Trypanosomatida</taxon>
        <taxon>Trypanosomatidae</taxon>
        <taxon>Trypanosoma</taxon>
    </lineage>
</organism>
<protein>
    <submittedName>
        <fullName evidence="2">Uncharacterized protein</fullName>
    </submittedName>
</protein>
<dbReference type="VEuPathDB" id="TriTrypDB:TEOVI_000412100"/>
<proteinExistence type="predicted"/>
<keyword evidence="3" id="KW-1185">Reference proteome</keyword>
<dbReference type="RefSeq" id="XP_067083025.1">
    <property type="nucleotide sequence ID" value="XM_067226924.1"/>
</dbReference>
<comment type="caution">
    <text evidence="2">The sequence shown here is derived from an EMBL/GenBank/DDBJ whole genome shotgun (WGS) entry which is preliminary data.</text>
</comment>
<evidence type="ECO:0000313" key="2">
    <source>
        <dbReference type="EMBL" id="SCU72544.1"/>
    </source>
</evidence>
<dbReference type="GeneID" id="92378061"/>
<evidence type="ECO:0000256" key="1">
    <source>
        <dbReference type="SAM" id="Coils"/>
    </source>
</evidence>
<feature type="coiled-coil region" evidence="1">
    <location>
        <begin position="250"/>
        <end position="284"/>
    </location>
</feature>
<sequence length="338" mass="38589">MCNDDARQEGVQWPSSQQLAALADIEGDVQMKAAQLGLLSSEYRANIARVLHHYEPQAATFRTIIYASEQKRKAVERELVWTERIALLQEQRCGTTIVSTRDLMVLEREPLHPVECSLKECYQKLENVAYNELCVLRNYEYPPRQAVATMRMIMRVRGEEDLSWENVQVVLSENYFYTFFVSRMRTLLQKRLPDDVLEELEQYCLNPEHAPEALAVVSVPLGVIGSLLHAVRDYFQVMDLVKRPVEPMSVEERRKKAGELRRALQTLKEDAATATEGMADLKARIASKFVTVRDEYDDTMCPLHDDLEKKTEDFLKVLSGDIPAEEGATGEGECPDAM</sequence>
<dbReference type="AlphaFoldDB" id="A0A1G4IJ42"/>
<gene>
    <name evidence="2" type="ORF">TEOVI_000412100</name>
</gene>
<evidence type="ECO:0000313" key="3">
    <source>
        <dbReference type="Proteomes" id="UP000195570"/>
    </source>
</evidence>